<protein>
    <recommendedName>
        <fullName evidence="1">Protein kinase domain-containing protein</fullName>
    </recommendedName>
</protein>
<dbReference type="OrthoDB" id="1405469at2759"/>
<sequence>MSSTVSSSFTGNINGIQFDRQDFFGKGGSDSVQSGTFNGQRVAIKRIELTKGTDQSSGNEFETLQQLEHPNVVRLLQFGNDNNFR</sequence>
<reference evidence="2 3" key="1">
    <citation type="submission" date="2016-03" db="EMBL/GenBank/DDBJ databases">
        <title>EvidentialGene: Evidence-directed Construction of Genes on Genomes.</title>
        <authorList>
            <person name="Gilbert D.G."/>
            <person name="Choi J.-H."/>
            <person name="Mockaitis K."/>
            <person name="Colbourne J."/>
            <person name="Pfrender M."/>
        </authorList>
    </citation>
    <scope>NUCLEOTIDE SEQUENCE [LARGE SCALE GENOMIC DNA]</scope>
    <source>
        <strain evidence="2 3">Xinb3</strain>
        <tissue evidence="2">Complete organism</tissue>
    </source>
</reference>
<dbReference type="SUPFAM" id="SSF56112">
    <property type="entry name" value="Protein kinase-like (PK-like)"/>
    <property type="match status" value="1"/>
</dbReference>
<dbReference type="AlphaFoldDB" id="A0A164DHC4"/>
<name>A0A164DHC4_9CRUS</name>
<keyword evidence="3" id="KW-1185">Reference proteome</keyword>
<dbReference type="InterPro" id="IPR011009">
    <property type="entry name" value="Kinase-like_dom_sf"/>
</dbReference>
<evidence type="ECO:0000313" key="2">
    <source>
        <dbReference type="EMBL" id="KZR95779.1"/>
    </source>
</evidence>
<dbReference type="Proteomes" id="UP000076858">
    <property type="component" value="Unassembled WGS sequence"/>
</dbReference>
<dbReference type="InterPro" id="IPR000719">
    <property type="entry name" value="Prot_kinase_dom"/>
</dbReference>
<dbReference type="GO" id="GO:0005524">
    <property type="term" value="F:ATP binding"/>
    <property type="evidence" value="ECO:0007669"/>
    <property type="project" value="InterPro"/>
</dbReference>
<comment type="caution">
    <text evidence="2">The sequence shown here is derived from an EMBL/GenBank/DDBJ whole genome shotgun (WGS) entry which is preliminary data.</text>
</comment>
<organism evidence="2 3">
    <name type="scientific">Daphnia magna</name>
    <dbReference type="NCBI Taxonomy" id="35525"/>
    <lineage>
        <taxon>Eukaryota</taxon>
        <taxon>Metazoa</taxon>
        <taxon>Ecdysozoa</taxon>
        <taxon>Arthropoda</taxon>
        <taxon>Crustacea</taxon>
        <taxon>Branchiopoda</taxon>
        <taxon>Diplostraca</taxon>
        <taxon>Cladocera</taxon>
        <taxon>Anomopoda</taxon>
        <taxon>Daphniidae</taxon>
        <taxon>Daphnia</taxon>
    </lineage>
</organism>
<dbReference type="EMBL" id="LRGB01027218">
    <property type="protein sequence ID" value="KZR95779.1"/>
    <property type="molecule type" value="Genomic_DNA"/>
</dbReference>
<evidence type="ECO:0000259" key="1">
    <source>
        <dbReference type="PROSITE" id="PS50011"/>
    </source>
</evidence>
<dbReference type="GO" id="GO:0004672">
    <property type="term" value="F:protein kinase activity"/>
    <property type="evidence" value="ECO:0007669"/>
    <property type="project" value="InterPro"/>
</dbReference>
<dbReference type="Gene3D" id="3.30.200.20">
    <property type="entry name" value="Phosphorylase Kinase, domain 1"/>
    <property type="match status" value="1"/>
</dbReference>
<gene>
    <name evidence="2" type="ORF">APZ42_010254</name>
</gene>
<feature type="domain" description="Protein kinase" evidence="1">
    <location>
        <begin position="18"/>
        <end position="85"/>
    </location>
</feature>
<proteinExistence type="predicted"/>
<dbReference type="PROSITE" id="PS50011">
    <property type="entry name" value="PROTEIN_KINASE_DOM"/>
    <property type="match status" value="1"/>
</dbReference>
<accession>A0A164DHC4</accession>
<evidence type="ECO:0000313" key="3">
    <source>
        <dbReference type="Proteomes" id="UP000076858"/>
    </source>
</evidence>